<dbReference type="AlphaFoldDB" id="A0A0A9DFF1"/>
<evidence type="ECO:0000313" key="1">
    <source>
        <dbReference type="EMBL" id="JAD84365.1"/>
    </source>
</evidence>
<proteinExistence type="predicted"/>
<accession>A0A0A9DFF1</accession>
<protein>
    <submittedName>
        <fullName evidence="1">Uncharacterized protein</fullName>
    </submittedName>
</protein>
<sequence>MLQRRWRMPLLQGAVAPRARASKLQQHAATYCGRPGWAPSEVHRPRQRQSCLPGGCLLKCPAATRWRRADVMHFAYSVAGKDATI</sequence>
<organism evidence="1">
    <name type="scientific">Arundo donax</name>
    <name type="common">Giant reed</name>
    <name type="synonym">Donax arundinaceus</name>
    <dbReference type="NCBI Taxonomy" id="35708"/>
    <lineage>
        <taxon>Eukaryota</taxon>
        <taxon>Viridiplantae</taxon>
        <taxon>Streptophyta</taxon>
        <taxon>Embryophyta</taxon>
        <taxon>Tracheophyta</taxon>
        <taxon>Spermatophyta</taxon>
        <taxon>Magnoliopsida</taxon>
        <taxon>Liliopsida</taxon>
        <taxon>Poales</taxon>
        <taxon>Poaceae</taxon>
        <taxon>PACMAD clade</taxon>
        <taxon>Arundinoideae</taxon>
        <taxon>Arundineae</taxon>
        <taxon>Arundo</taxon>
    </lineage>
</organism>
<name>A0A0A9DFF1_ARUDO</name>
<reference evidence="1" key="1">
    <citation type="submission" date="2014-09" db="EMBL/GenBank/DDBJ databases">
        <authorList>
            <person name="Magalhaes I.L.F."/>
            <person name="Oliveira U."/>
            <person name="Santos F.R."/>
            <person name="Vidigal T.H.D.A."/>
            <person name="Brescovit A.D."/>
            <person name="Santos A.J."/>
        </authorList>
    </citation>
    <scope>NUCLEOTIDE SEQUENCE</scope>
    <source>
        <tissue evidence="1">Shoot tissue taken approximately 20 cm above the soil surface</tissue>
    </source>
</reference>
<dbReference type="EMBL" id="GBRH01213530">
    <property type="protein sequence ID" value="JAD84365.1"/>
    <property type="molecule type" value="Transcribed_RNA"/>
</dbReference>
<reference evidence="1" key="2">
    <citation type="journal article" date="2015" name="Data Brief">
        <title>Shoot transcriptome of the giant reed, Arundo donax.</title>
        <authorList>
            <person name="Barrero R.A."/>
            <person name="Guerrero F.D."/>
            <person name="Moolhuijzen P."/>
            <person name="Goolsby J.A."/>
            <person name="Tidwell J."/>
            <person name="Bellgard S.E."/>
            <person name="Bellgard M.I."/>
        </authorList>
    </citation>
    <scope>NUCLEOTIDE SEQUENCE</scope>
    <source>
        <tissue evidence="1">Shoot tissue taken approximately 20 cm above the soil surface</tissue>
    </source>
</reference>